<keyword evidence="1" id="KW-0812">Transmembrane</keyword>
<dbReference type="RefSeq" id="WP_142587802.1">
    <property type="nucleotide sequence ID" value="NZ_CABFWE030000005.1"/>
</dbReference>
<keyword evidence="4" id="KW-1185">Reference proteome</keyword>
<dbReference type="Pfam" id="PF19658">
    <property type="entry name" value="DUF6161"/>
    <property type="match status" value="1"/>
</dbReference>
<proteinExistence type="predicted"/>
<keyword evidence="1" id="KW-0472">Membrane</keyword>
<name>A0ABN7JLE0_9HYPH</name>
<dbReference type="Proteomes" id="UP000601041">
    <property type="component" value="Unassembled WGS sequence"/>
</dbReference>
<protein>
    <recommendedName>
        <fullName evidence="2">DUF6161 domain-containing protein</fullName>
    </recommendedName>
</protein>
<evidence type="ECO:0000313" key="4">
    <source>
        <dbReference type="Proteomes" id="UP000601041"/>
    </source>
</evidence>
<reference evidence="3 4" key="1">
    <citation type="submission" date="2020-11" db="EMBL/GenBank/DDBJ databases">
        <authorList>
            <person name="Lassalle F."/>
        </authorList>
    </citation>
    <scope>NUCLEOTIDE SEQUENCE [LARGE SCALE GENOMIC DNA]</scope>
    <source>
        <strain evidence="3 4">AB21</strain>
    </source>
</reference>
<dbReference type="InterPro" id="IPR046159">
    <property type="entry name" value="DUF6161"/>
</dbReference>
<feature type="domain" description="DUF6161" evidence="2">
    <location>
        <begin position="236"/>
        <end position="395"/>
    </location>
</feature>
<gene>
    <name evidence="3" type="ORF">RHAB21_02535</name>
</gene>
<evidence type="ECO:0000259" key="2">
    <source>
        <dbReference type="Pfam" id="PF19658"/>
    </source>
</evidence>
<evidence type="ECO:0000256" key="1">
    <source>
        <dbReference type="SAM" id="Phobius"/>
    </source>
</evidence>
<evidence type="ECO:0000313" key="3">
    <source>
        <dbReference type="EMBL" id="CAD7036523.1"/>
    </source>
</evidence>
<keyword evidence="1" id="KW-1133">Transmembrane helix</keyword>
<comment type="caution">
    <text evidence="3">The sequence shown here is derived from an EMBL/GenBank/DDBJ whole genome shotgun (WGS) entry which is preliminary data.</text>
</comment>
<feature type="transmembrane region" description="Helical" evidence="1">
    <location>
        <begin position="321"/>
        <end position="347"/>
    </location>
</feature>
<accession>A0ABN7JLE0</accession>
<feature type="transmembrane region" description="Helical" evidence="1">
    <location>
        <begin position="270"/>
        <end position="292"/>
    </location>
</feature>
<organism evidence="3 4">
    <name type="scientific">Pseudorhizobium halotolerans</name>
    <dbReference type="NCBI Taxonomy" id="1233081"/>
    <lineage>
        <taxon>Bacteria</taxon>
        <taxon>Pseudomonadati</taxon>
        <taxon>Pseudomonadota</taxon>
        <taxon>Alphaproteobacteria</taxon>
        <taxon>Hyphomicrobiales</taxon>
        <taxon>Rhizobiaceae</taxon>
        <taxon>Rhizobium/Agrobacterium group</taxon>
        <taxon>Pseudorhizobium</taxon>
    </lineage>
</organism>
<sequence length="424" mass="47267">MFAVSDSDIRLMQMVFSNRAYDLAHAENKQRTGGKLINEQRALHARIAQIAARIANMTLRPSITNRAAASFKNFTEQVASMASHSIEEEEQATVVKGNVPVLDDADIDKLDERLSSGTIPLLAEPLYAEEALASLMVTYREAFRVRDADLDMSNLGSFSNEFNKALARITWLNFRDAEIDQISVLEGSFRSRLTDYDTLASRNSASVVEMRRGIDGLEEQLNGLGSQVERTKSEFSDIDSRIKATEAAFFERVGTKETEKLWQREARKAYWSFFVSGAFLMAVLISVPLFVICYREELLSFLQSIERGAIQLSGNDRPAAAAALIFGRLLLLTVPVGSLVWAIKLLVRFNVRSMLLMDDANQRVTMLNTYLFLVSQRAASQEDRGALLEAMFRRAPGHGPETIEPPNMVDILNYGKHVGKPAAG</sequence>
<dbReference type="EMBL" id="CABFWE030000005">
    <property type="protein sequence ID" value="CAD7036523.1"/>
    <property type="molecule type" value="Genomic_DNA"/>
</dbReference>